<keyword evidence="6" id="KW-0460">Magnesium</keyword>
<dbReference type="Gene3D" id="3.30.65.10">
    <property type="entry name" value="Bacterial Topoisomerase I, domain 1"/>
    <property type="match status" value="2"/>
</dbReference>
<name>A0A1M6G624_9FIRM</name>
<dbReference type="SMART" id="SM00437">
    <property type="entry name" value="TOP1Ac"/>
    <property type="match status" value="1"/>
</dbReference>
<dbReference type="GO" id="GO:0008270">
    <property type="term" value="F:zinc ion binding"/>
    <property type="evidence" value="ECO:0007669"/>
    <property type="project" value="UniProtKB-KW"/>
</dbReference>
<dbReference type="InterPro" id="IPR013498">
    <property type="entry name" value="Topo_IA_Znf"/>
</dbReference>
<dbReference type="InterPro" id="IPR003601">
    <property type="entry name" value="Topo_IA_2"/>
</dbReference>
<organism evidence="13 14">
    <name type="scientific">Lutispora thermophila DSM 19022</name>
    <dbReference type="NCBI Taxonomy" id="1122184"/>
    <lineage>
        <taxon>Bacteria</taxon>
        <taxon>Bacillati</taxon>
        <taxon>Bacillota</taxon>
        <taxon>Clostridia</taxon>
        <taxon>Lutisporales</taxon>
        <taxon>Lutisporaceae</taxon>
        <taxon>Lutispora</taxon>
    </lineage>
</organism>
<dbReference type="PROSITE" id="PS52039">
    <property type="entry name" value="TOPO_IA_2"/>
    <property type="match status" value="1"/>
</dbReference>
<evidence type="ECO:0000313" key="13">
    <source>
        <dbReference type="EMBL" id="SHJ05401.1"/>
    </source>
</evidence>
<feature type="domain" description="Topo IA-type catalytic" evidence="12">
    <location>
        <begin position="129"/>
        <end position="560"/>
    </location>
</feature>
<dbReference type="EC" id="5.6.2.1" evidence="10"/>
<keyword evidence="14" id="KW-1185">Reference proteome</keyword>
<feature type="site" description="Interaction with DNA" evidence="10">
    <location>
        <position position="139"/>
    </location>
</feature>
<evidence type="ECO:0000256" key="8">
    <source>
        <dbReference type="ARBA" id="ARBA00023125"/>
    </source>
</evidence>
<dbReference type="InterPro" id="IPR013825">
    <property type="entry name" value="Topo_IA_cen_sub2"/>
</dbReference>
<feature type="site" description="Interaction with DNA" evidence="10">
    <location>
        <position position="302"/>
    </location>
</feature>
<dbReference type="InterPro" id="IPR005733">
    <property type="entry name" value="TopoI_bac-type"/>
</dbReference>
<dbReference type="HAMAP" id="MF_00952">
    <property type="entry name" value="Topoisom_1_prok"/>
    <property type="match status" value="1"/>
</dbReference>
<dbReference type="Pfam" id="PF01396">
    <property type="entry name" value="Zn_ribbon_Top1"/>
    <property type="match status" value="3"/>
</dbReference>
<evidence type="ECO:0000313" key="14">
    <source>
        <dbReference type="Proteomes" id="UP000184442"/>
    </source>
</evidence>
<accession>A0A1M6G624</accession>
<dbReference type="InterPro" id="IPR023405">
    <property type="entry name" value="Topo_IA_core_domain"/>
</dbReference>
<evidence type="ECO:0000256" key="7">
    <source>
        <dbReference type="ARBA" id="ARBA00023029"/>
    </source>
</evidence>
<dbReference type="InterPro" id="IPR013824">
    <property type="entry name" value="Topo_IA_cen_sub1"/>
</dbReference>
<evidence type="ECO:0000259" key="11">
    <source>
        <dbReference type="PROSITE" id="PS50880"/>
    </source>
</evidence>
<proteinExistence type="inferred from homology"/>
<comment type="catalytic activity">
    <reaction evidence="1 10">
        <text>ATP-independent breakage of single-stranded DNA, followed by passage and rejoining.</text>
        <dbReference type="EC" id="5.6.2.1"/>
    </reaction>
</comment>
<dbReference type="SMART" id="SM00493">
    <property type="entry name" value="TOPRIM"/>
    <property type="match status" value="1"/>
</dbReference>
<keyword evidence="9 10" id="KW-0413">Isomerase</keyword>
<dbReference type="Proteomes" id="UP000184442">
    <property type="component" value="Unassembled WGS sequence"/>
</dbReference>
<dbReference type="Gene3D" id="3.40.50.140">
    <property type="match status" value="1"/>
</dbReference>
<evidence type="ECO:0000256" key="5">
    <source>
        <dbReference type="ARBA" id="ARBA00022833"/>
    </source>
</evidence>
<feature type="active site" description="O-(5'-phospho-DNA)-tyrosine intermediate" evidence="10">
    <location>
        <position position="300"/>
    </location>
</feature>
<dbReference type="PANTHER" id="PTHR42785:SF1">
    <property type="entry name" value="DNA TOPOISOMERASE"/>
    <property type="match status" value="1"/>
</dbReference>
<feature type="site" description="Interaction with DNA" evidence="10">
    <location>
        <position position="140"/>
    </location>
</feature>
<dbReference type="PROSITE" id="PS00396">
    <property type="entry name" value="TOPO_IA_1"/>
    <property type="match status" value="1"/>
</dbReference>
<dbReference type="STRING" id="1122184.SAMN02745176_02250"/>
<protein>
    <recommendedName>
        <fullName evidence="10">DNA topoisomerase 1</fullName>
        <ecNumber evidence="10">5.6.2.1</ecNumber>
    </recommendedName>
    <alternativeName>
        <fullName evidence="10">DNA topoisomerase I</fullName>
    </alternativeName>
</protein>
<dbReference type="InterPro" id="IPR006171">
    <property type="entry name" value="TOPRIM_dom"/>
</dbReference>
<dbReference type="AlphaFoldDB" id="A0A1M6G624"/>
<evidence type="ECO:0000256" key="2">
    <source>
        <dbReference type="ARBA" id="ARBA00009446"/>
    </source>
</evidence>
<dbReference type="Pfam" id="PF01131">
    <property type="entry name" value="Topoisom_bac"/>
    <property type="match status" value="1"/>
</dbReference>
<dbReference type="PANTHER" id="PTHR42785">
    <property type="entry name" value="DNA TOPOISOMERASE, TYPE IA, CORE"/>
    <property type="match status" value="1"/>
</dbReference>
<dbReference type="SMART" id="SM00436">
    <property type="entry name" value="TOP1Bc"/>
    <property type="match status" value="1"/>
</dbReference>
<dbReference type="PRINTS" id="PR00417">
    <property type="entry name" value="PRTPISMRASEI"/>
</dbReference>
<dbReference type="OrthoDB" id="9804262at2"/>
<comment type="function">
    <text evidence="10">Releases the supercoiling and torsional tension of DNA, which is introduced during the DNA replication and transcription, by transiently cleaving and rejoining one strand of the DNA duplex. Introduces a single-strand break via transesterification at a target site in duplex DNA. The scissile phosphodiester is attacked by the catalytic tyrosine of the enzyme, resulting in the formation of a DNA-(5'-phosphotyrosyl)-enzyme intermediate and the expulsion of a 3'-OH DNA strand. The free DNA strand then undergoes passage around the unbroken strand, thus removing DNA supercoils. Finally, in the religation step, the DNA 3'-OH attacks the covalent intermediate to expel the active-site tyrosine and restore the DNA phosphodiester backbone.</text>
</comment>
<comment type="subunit">
    <text evidence="10">Monomer.</text>
</comment>
<dbReference type="InterPro" id="IPR034149">
    <property type="entry name" value="TOPRIM_TopoI"/>
</dbReference>
<dbReference type="GO" id="GO:0003917">
    <property type="term" value="F:DNA topoisomerase type I (single strand cut, ATP-independent) activity"/>
    <property type="evidence" value="ECO:0007669"/>
    <property type="project" value="UniProtKB-UniRule"/>
</dbReference>
<dbReference type="InterPro" id="IPR013497">
    <property type="entry name" value="Topo_IA_cen"/>
</dbReference>
<dbReference type="CDD" id="cd03363">
    <property type="entry name" value="TOPRIM_TopoIA_TopoI"/>
    <property type="match status" value="1"/>
</dbReference>
<comment type="similarity">
    <text evidence="2 10">Belongs to the type IA topoisomerase family.</text>
</comment>
<keyword evidence="7 10" id="KW-0799">Topoisomerase</keyword>
<dbReference type="Gene3D" id="1.10.290.10">
    <property type="entry name" value="Topoisomerase I, domain 4"/>
    <property type="match status" value="1"/>
</dbReference>
<dbReference type="GO" id="GO:0005694">
    <property type="term" value="C:chromosome"/>
    <property type="evidence" value="ECO:0007669"/>
    <property type="project" value="InterPro"/>
</dbReference>
<dbReference type="Pfam" id="PF01751">
    <property type="entry name" value="Toprim"/>
    <property type="match status" value="1"/>
</dbReference>
<evidence type="ECO:0000256" key="10">
    <source>
        <dbReference type="HAMAP-Rule" id="MF_00952"/>
    </source>
</evidence>
<reference evidence="13 14" key="1">
    <citation type="submission" date="2016-11" db="EMBL/GenBank/DDBJ databases">
        <authorList>
            <person name="Jaros S."/>
            <person name="Januszkiewicz K."/>
            <person name="Wedrychowicz H."/>
        </authorList>
    </citation>
    <scope>NUCLEOTIDE SEQUENCE [LARGE SCALE GENOMIC DNA]</scope>
    <source>
        <strain evidence="13 14">DSM 19022</strain>
    </source>
</reference>
<dbReference type="GO" id="GO:0003677">
    <property type="term" value="F:DNA binding"/>
    <property type="evidence" value="ECO:0007669"/>
    <property type="project" value="UniProtKB-KW"/>
</dbReference>
<feature type="site" description="Interaction with DNA" evidence="10">
    <location>
        <position position="492"/>
    </location>
</feature>
<feature type="site" description="Interaction with DNA" evidence="10">
    <location>
        <position position="33"/>
    </location>
</feature>
<keyword evidence="8 10" id="KW-0238">DNA-binding</keyword>
<dbReference type="Gene3D" id="2.70.20.10">
    <property type="entry name" value="Topoisomerase I, domain 3"/>
    <property type="match status" value="1"/>
</dbReference>
<dbReference type="InterPro" id="IPR013826">
    <property type="entry name" value="Topo_IA_cen_sub3"/>
</dbReference>
<dbReference type="EMBL" id="FQZS01000014">
    <property type="protein sequence ID" value="SHJ05401.1"/>
    <property type="molecule type" value="Genomic_DNA"/>
</dbReference>
<evidence type="ECO:0000259" key="12">
    <source>
        <dbReference type="PROSITE" id="PS52039"/>
    </source>
</evidence>
<feature type="site" description="Interaction with DNA" evidence="10">
    <location>
        <position position="143"/>
    </location>
</feature>
<keyword evidence="5" id="KW-0862">Zinc</keyword>
<dbReference type="Gene3D" id="1.10.460.10">
    <property type="entry name" value="Topoisomerase I, domain 2"/>
    <property type="match status" value="1"/>
</dbReference>
<evidence type="ECO:0000256" key="3">
    <source>
        <dbReference type="ARBA" id="ARBA00022723"/>
    </source>
</evidence>
<dbReference type="InterPro" id="IPR028612">
    <property type="entry name" value="Topoisom_1_IA"/>
</dbReference>
<dbReference type="GO" id="GO:0006265">
    <property type="term" value="P:DNA topological change"/>
    <property type="evidence" value="ECO:0007669"/>
    <property type="project" value="UniProtKB-UniRule"/>
</dbReference>
<dbReference type="NCBIfam" id="TIGR01051">
    <property type="entry name" value="topA_bact"/>
    <property type="match status" value="1"/>
</dbReference>
<dbReference type="CDD" id="cd00186">
    <property type="entry name" value="TOP1Ac"/>
    <property type="match status" value="1"/>
</dbReference>
<dbReference type="RefSeq" id="WP_073026293.1">
    <property type="nucleotide sequence ID" value="NZ_FQZS01000014.1"/>
</dbReference>
<gene>
    <name evidence="10" type="primary">topA</name>
    <name evidence="13" type="ORF">SAMN02745176_02250</name>
</gene>
<feature type="site" description="Interaction with DNA" evidence="10">
    <location>
        <position position="155"/>
    </location>
</feature>
<sequence>MKTTLIIVESPAKVKTIKKFLSSGYKVEATMGHIRDLPKSQLGIDIENDFQPKYITIRGKGQTLDKLKKEAKGCDRIYLATDPDREGEAISWHLSKVLGIDPTDSCRIEFNEITKTAVKNAIKNPRNINMDLVDAQQARRVLDRLVGYKISPLLWKKVKKGLSAGRVQSVAVKLIYDREEEIRAFESKEYWDLSARLFDNNSKKTIEAKFYGDNKNKIEINSQDEMEELLKKLEGEEYKVSKIKKGEKKRNAPLPFTTSTLQQEAYRKLGFSTKKTMMIAQQLYEGVDIKGEGTVGLVSYIRTDSTRLSEEAKADAKKFIIERYGDIYYRKNNNQVKSGKKIQDAHEGIRPTSAFREPNLIKDSLDKDQYKLYDLIWTRFIASQMESAVYDIVTIDITAGNYLFKATGSAVKFQGFMLVYTEGKDEKEEDKDVILPEVHEGQVLKLKKLEPKQHFTEPPPRYTEATLVKALEEKGIGRPSTYAPIISTILARGYVIKEKKYLKTTELGEAVTKLLIENFKDIINVEFTANMERDLDKIADGEEKWIDVIKRFYMPFQETLKIAEERIGKIDIPDEVSEEVCEFCGRNLVYKMGKYGKFLACPGFPECKNTKPIVENTGVKCPKCSNGQLIARKSKRGRKFYGCSNYPNCDFTTWDEPTNEICPKCGSHLAKKSNNRQMLLKCLNENCDYEKQANNK</sequence>
<feature type="region of interest" description="Interaction with DNA" evidence="10">
    <location>
        <begin position="163"/>
        <end position="168"/>
    </location>
</feature>
<keyword evidence="3" id="KW-0479">Metal-binding</keyword>
<dbReference type="InterPro" id="IPR003602">
    <property type="entry name" value="Topo_IA_DNA-bd_dom"/>
</dbReference>
<keyword evidence="4" id="KW-0863">Zinc-finger</keyword>
<dbReference type="SUPFAM" id="SSF56712">
    <property type="entry name" value="Prokaryotic type I DNA topoisomerase"/>
    <property type="match status" value="1"/>
</dbReference>
<evidence type="ECO:0000256" key="9">
    <source>
        <dbReference type="ARBA" id="ARBA00023235"/>
    </source>
</evidence>
<evidence type="ECO:0000256" key="6">
    <source>
        <dbReference type="ARBA" id="ARBA00022842"/>
    </source>
</evidence>
<dbReference type="InterPro" id="IPR023406">
    <property type="entry name" value="Topo_IA_AS"/>
</dbReference>
<feature type="site" description="Interaction with DNA" evidence="10">
    <location>
        <position position="148"/>
    </location>
</feature>
<dbReference type="PROSITE" id="PS50880">
    <property type="entry name" value="TOPRIM"/>
    <property type="match status" value="1"/>
</dbReference>
<feature type="domain" description="Toprim" evidence="11">
    <location>
        <begin position="3"/>
        <end position="113"/>
    </location>
</feature>
<dbReference type="SUPFAM" id="SSF57783">
    <property type="entry name" value="Zinc beta-ribbon"/>
    <property type="match status" value="1"/>
</dbReference>
<evidence type="ECO:0000256" key="4">
    <source>
        <dbReference type="ARBA" id="ARBA00022771"/>
    </source>
</evidence>
<dbReference type="InterPro" id="IPR000380">
    <property type="entry name" value="Topo_IA"/>
</dbReference>
<evidence type="ECO:0000256" key="1">
    <source>
        <dbReference type="ARBA" id="ARBA00000213"/>
    </source>
</evidence>